<keyword evidence="11 12" id="KW-1006">Bacterial flagellum protein export</keyword>
<dbReference type="InterPro" id="IPR005838">
    <property type="entry name" value="T3SS_IM_P"/>
</dbReference>
<evidence type="ECO:0000256" key="5">
    <source>
        <dbReference type="ARBA" id="ARBA00022692"/>
    </source>
</evidence>
<keyword evidence="6 12" id="KW-1005">Bacterial flagellum biogenesis</keyword>
<evidence type="ECO:0000313" key="14">
    <source>
        <dbReference type="Proteomes" id="UP000007460"/>
    </source>
</evidence>
<comment type="function">
    <text evidence="12">Plays a role in the flagellum-specific transport system.</text>
</comment>
<keyword evidence="4 12" id="KW-1003">Cell membrane</keyword>
<dbReference type="PRINTS" id="PR00951">
    <property type="entry name" value="FLGBIOSNFLIP"/>
</dbReference>
<dbReference type="NCBIfam" id="NF009438">
    <property type="entry name" value="PRK12797.1"/>
    <property type="match status" value="1"/>
</dbReference>
<keyword evidence="13" id="KW-0282">Flagellum</keyword>
<dbReference type="InterPro" id="IPR005837">
    <property type="entry name" value="FliP"/>
</dbReference>
<keyword evidence="9 12" id="KW-0472">Membrane</keyword>
<reference evidence="13 14" key="1">
    <citation type="journal article" date="2010" name="J. Bacteriol.">
        <title>Complete genome sequence of "Candidatus Puniceispirillum marinum" IMCC1322, a representative of the SAR116 clade in the Alphaproteobacteria.</title>
        <authorList>
            <person name="Oh H.M."/>
            <person name="Kwon K.K."/>
            <person name="Kang I."/>
            <person name="Kang S.G."/>
            <person name="Lee J.H."/>
            <person name="Kim S.J."/>
            <person name="Cho J.C."/>
        </authorList>
    </citation>
    <scope>NUCLEOTIDE SEQUENCE [LARGE SCALE GENOMIC DNA]</scope>
    <source>
        <strain evidence="13 14">IMCC1322</strain>
    </source>
</reference>
<dbReference type="RefSeq" id="WP_013045694.1">
    <property type="nucleotide sequence ID" value="NC_014010.1"/>
</dbReference>
<dbReference type="eggNOG" id="COG1338">
    <property type="taxonomic scope" value="Bacteria"/>
</dbReference>
<organism evidence="13 14">
    <name type="scientific">Puniceispirillum marinum (strain IMCC1322)</name>
    <dbReference type="NCBI Taxonomy" id="488538"/>
    <lineage>
        <taxon>Bacteria</taxon>
        <taxon>Pseudomonadati</taxon>
        <taxon>Pseudomonadota</taxon>
        <taxon>Alphaproteobacteria</taxon>
        <taxon>Candidatus Puniceispirillales</taxon>
        <taxon>Candidatus Puniceispirillaceae</taxon>
        <taxon>Candidatus Puniceispirillum</taxon>
    </lineage>
</organism>
<dbReference type="EMBL" id="CP001751">
    <property type="protein sequence ID" value="ADE39065.1"/>
    <property type="molecule type" value="Genomic_DNA"/>
</dbReference>
<dbReference type="STRING" id="488538.SAR116_0822"/>
<dbReference type="GO" id="GO:0016787">
    <property type="term" value="F:hydrolase activity"/>
    <property type="evidence" value="ECO:0007669"/>
    <property type="project" value="UniProtKB-KW"/>
</dbReference>
<dbReference type="PROSITE" id="PS01061">
    <property type="entry name" value="FLIP_2"/>
    <property type="match status" value="1"/>
</dbReference>
<evidence type="ECO:0000256" key="9">
    <source>
        <dbReference type="ARBA" id="ARBA00023136"/>
    </source>
</evidence>
<accession>D5BS18</accession>
<keyword evidence="13" id="KW-0966">Cell projection</keyword>
<protein>
    <recommendedName>
        <fullName evidence="2 12">Flagellar biosynthetic protein FliP</fullName>
    </recommendedName>
</protein>
<dbReference type="Proteomes" id="UP000007460">
    <property type="component" value="Chromosome"/>
</dbReference>
<dbReference type="PRINTS" id="PR01302">
    <property type="entry name" value="TYPE3IMPPROT"/>
</dbReference>
<evidence type="ECO:0000256" key="11">
    <source>
        <dbReference type="ARBA" id="ARBA00023225"/>
    </source>
</evidence>
<dbReference type="HOGENOM" id="CLU_042028_0_1_5"/>
<comment type="similarity">
    <text evidence="1 12">Belongs to the FliP/MopC/SpaP family.</text>
</comment>
<dbReference type="PROSITE" id="PS01060">
    <property type="entry name" value="FLIP_1"/>
    <property type="match status" value="1"/>
</dbReference>
<dbReference type="GO" id="GO:0009425">
    <property type="term" value="C:bacterial-type flagellum basal body"/>
    <property type="evidence" value="ECO:0007669"/>
    <property type="project" value="UniProtKB-SubCell"/>
</dbReference>
<keyword evidence="13" id="KW-0969">Cilium</keyword>
<evidence type="ECO:0000313" key="13">
    <source>
        <dbReference type="EMBL" id="ADE39065.1"/>
    </source>
</evidence>
<keyword evidence="13" id="KW-0378">Hydrolase</keyword>
<dbReference type="GO" id="GO:0009306">
    <property type="term" value="P:protein secretion"/>
    <property type="evidence" value="ECO:0007669"/>
    <property type="project" value="UniProtKB-UniRule"/>
</dbReference>
<feature type="transmembrane region" description="Helical" evidence="12">
    <location>
        <begin position="101"/>
        <end position="120"/>
    </location>
</feature>
<keyword evidence="7 12" id="KW-0653">Protein transport</keyword>
<evidence type="ECO:0000256" key="6">
    <source>
        <dbReference type="ARBA" id="ARBA00022795"/>
    </source>
</evidence>
<keyword evidence="8 12" id="KW-1133">Transmembrane helix</keyword>
<feature type="transmembrane region" description="Helical" evidence="12">
    <location>
        <begin position="202"/>
        <end position="226"/>
    </location>
</feature>
<evidence type="ECO:0000256" key="7">
    <source>
        <dbReference type="ARBA" id="ARBA00022927"/>
    </source>
</evidence>
<dbReference type="GO" id="GO:0005886">
    <property type="term" value="C:plasma membrane"/>
    <property type="evidence" value="ECO:0007669"/>
    <property type="project" value="UniProtKB-SubCell"/>
</dbReference>
<proteinExistence type="inferred from homology"/>
<dbReference type="AlphaFoldDB" id="D5BS18"/>
<feature type="transmembrane region" description="Helical" evidence="12">
    <location>
        <begin position="59"/>
        <end position="89"/>
    </location>
</feature>
<dbReference type="Pfam" id="PF00813">
    <property type="entry name" value="FliP"/>
    <property type="match status" value="1"/>
</dbReference>
<evidence type="ECO:0000256" key="8">
    <source>
        <dbReference type="ARBA" id="ARBA00022989"/>
    </source>
</evidence>
<comment type="subcellular location">
    <subcellularLocation>
        <location evidence="12">Cell membrane</location>
        <topology evidence="12">Multi-pass membrane protein</topology>
    </subcellularLocation>
    <subcellularLocation>
        <location evidence="12">Bacterial flagellum basal body</location>
    </subcellularLocation>
</comment>
<gene>
    <name evidence="12" type="primary">fliP</name>
    <name evidence="13" type="ordered locus">SAR116_0822</name>
</gene>
<evidence type="ECO:0000256" key="12">
    <source>
        <dbReference type="RuleBase" id="RU362069"/>
    </source>
</evidence>
<evidence type="ECO:0000256" key="4">
    <source>
        <dbReference type="ARBA" id="ARBA00022475"/>
    </source>
</evidence>
<keyword evidence="3 12" id="KW-0813">Transport</keyword>
<dbReference type="NCBIfam" id="TIGR01103">
    <property type="entry name" value="fliP"/>
    <property type="match status" value="1"/>
</dbReference>
<keyword evidence="10" id="KW-0975">Bacterial flagellum</keyword>
<dbReference type="OrthoDB" id="9805111at2"/>
<evidence type="ECO:0000256" key="2">
    <source>
        <dbReference type="ARBA" id="ARBA00021714"/>
    </source>
</evidence>
<feature type="transmembrane region" description="Helical" evidence="12">
    <location>
        <begin position="238"/>
        <end position="259"/>
    </location>
</feature>
<keyword evidence="5 12" id="KW-0812">Transmembrane</keyword>
<dbReference type="GO" id="GO:0044781">
    <property type="term" value="P:bacterial-type flagellum organization"/>
    <property type="evidence" value="ECO:0007669"/>
    <property type="project" value="UniProtKB-UniRule"/>
</dbReference>
<dbReference type="KEGG" id="apb:SAR116_0822"/>
<dbReference type="PANTHER" id="PTHR30587">
    <property type="entry name" value="FLAGELLAR BIOSYNTHETIC PROTEIN FLIP"/>
    <property type="match status" value="1"/>
</dbReference>
<dbReference type="PANTHER" id="PTHR30587:SF0">
    <property type="entry name" value="FLAGELLAR BIOSYNTHETIC PROTEIN FLIP"/>
    <property type="match status" value="1"/>
</dbReference>
<evidence type="ECO:0000256" key="1">
    <source>
        <dbReference type="ARBA" id="ARBA00006257"/>
    </source>
</evidence>
<keyword evidence="14" id="KW-1185">Reference proteome</keyword>
<name>D5BS18_PUNMI</name>
<evidence type="ECO:0000256" key="3">
    <source>
        <dbReference type="ARBA" id="ARBA00022448"/>
    </source>
</evidence>
<sequence length="261" mass="28151">MTRIVRILITSLPIAILSLCGVMSGAEAQLIGDTPPGLPAFNVTGSEDGTSTYSLSLQILALMTALTVLPSLVLGMTSFTRIIIVLSILRQAMGTQQTPPNQVLVAIALFLTFFIMAPTFTQLNDMALSPYMEGTMPMETALSDGTNIMKDFLVQNTRVTDLVMFTEMAGDTTYEDPKDVPLTVLLPAFITSELKTAFQIGFLLFLPFLVIDMVIASILMSLGMMMLSPMLVALPFKLLLFVLVDGWAMTVGSLVATYAGS</sequence>
<evidence type="ECO:0000256" key="10">
    <source>
        <dbReference type="ARBA" id="ARBA00023143"/>
    </source>
</evidence>